<keyword evidence="4" id="KW-0833">Ubl conjugation pathway</keyword>
<evidence type="ECO:0000256" key="4">
    <source>
        <dbReference type="ARBA" id="ARBA00022786"/>
    </source>
</evidence>
<sequence length="964" mass="107145">MNKLRLRAINDQRPRSSLNSGHFAETRDHRDDSQNDRPNKRIKKADLNRPHSTISTFFAPKSRSKPLEQIEDDGLVGVKHPWSHDLARDGSQAEAIEGSSVTSNGKGAAATSSLHEYRSVSSRNNVKPSRRRRRPHESKASTSPITIDDDTNAIAHRNLPPSAQHAPNSPDCLATEPPPANIISDVVQSKRPAAEYTQNAPKRFKPLNESDDELSRPGTSSGRDVAKKSTAGKLISRSPQSRSQRGDIQPTAFKSAKPVASRQSLASKGPPQDDLTVDAAVCGQLWFQSEDKLGSVRLHLDADAAYPVHETGLDLAWLDISKTKINHVEQSNSNSPIVAIKRASNGQVIGTFVLKFASTTDASMFIKWLLGSPRVTEKSPDYLTKVFDRAMEIAQDYKNHYIEQPGPTTPSNVVKANDWRPQSHSTHRDPFLGSPISPRRVKLKDKMQGLPQPKEEDTQMEVVDIGDVYAGLTRSHGPNTRRTRQSTPPTRREKTPDRWTAQNPDWDKDWHRSLVYPPTGKNRATVDKDDIQRLDEGEFLNDNLISFYLRYLQVQLEKERPEILEKVYIFNTFFFEKLRSNRTKINYEGVKAWTARVDLLSYEYIVVPVNENAHWYLAIIYNAPRLLPQEVKAETATKQELPNSQEAIVVEDNDPVANDPKSPLAGQTPPAADLDVEVSRSTRSRATIDNNVILLNDENVTNTEPTAKPTKRKSTGGNQKFSTDEPRILTLDSLEKELKRQRRATKGPVSSPQVAPSSPQVPLGEPQTPQVKRAQKGPMESVAGRATPGTPRQTATTSAYFAVAPENAVQPQTPKRDEEPSFVQPLRDDSSNESKASSSGDVYHSARSSPADNVPQMLSDLNTEVPPYRGERLAIKQPSTPHFVQRLPESPDEVRPTASSSTVKKISSPPLTLATRQRPSPSVAQGRRDVIDLELHVIESIEDDRPPPKGPQYNGIDRSIDLTS</sequence>
<keyword evidence="9" id="KW-1185">Reference proteome</keyword>
<protein>
    <recommendedName>
        <fullName evidence="7">Ubiquitin-like protease family profile domain-containing protein</fullName>
    </recommendedName>
</protein>
<dbReference type="PANTHER" id="PTHR46896">
    <property type="entry name" value="SENTRIN-SPECIFIC PROTEASE"/>
    <property type="match status" value="1"/>
</dbReference>
<feature type="compositionally biased region" description="Basic and acidic residues" evidence="6">
    <location>
        <begin position="24"/>
        <end position="49"/>
    </location>
</feature>
<feature type="region of interest" description="Disordered" evidence="6">
    <location>
        <begin position="471"/>
        <end position="503"/>
    </location>
</feature>
<dbReference type="EMBL" id="CP151262">
    <property type="protein sequence ID" value="WZH44532.1"/>
    <property type="molecule type" value="Genomic_DNA"/>
</dbReference>
<feature type="compositionally biased region" description="Basic and acidic residues" evidence="6">
    <location>
        <begin position="926"/>
        <end position="947"/>
    </location>
</feature>
<dbReference type="InterPro" id="IPR051947">
    <property type="entry name" value="Sentrin-specific_protease"/>
</dbReference>
<dbReference type="InterPro" id="IPR003653">
    <property type="entry name" value="Peptidase_C48_C"/>
</dbReference>
<feature type="region of interest" description="Disordered" evidence="6">
    <location>
        <begin position="697"/>
        <end position="964"/>
    </location>
</feature>
<accession>A0ABZ2WUT2</accession>
<feature type="region of interest" description="Disordered" evidence="6">
    <location>
        <begin position="654"/>
        <end position="683"/>
    </location>
</feature>
<organism evidence="8 9">
    <name type="scientific">Fusarium acuminatum</name>
    <dbReference type="NCBI Taxonomy" id="5515"/>
    <lineage>
        <taxon>Eukaryota</taxon>
        <taxon>Fungi</taxon>
        <taxon>Dikarya</taxon>
        <taxon>Ascomycota</taxon>
        <taxon>Pezizomycotina</taxon>
        <taxon>Sordariomycetes</taxon>
        <taxon>Hypocreomycetidae</taxon>
        <taxon>Hypocreales</taxon>
        <taxon>Nectriaceae</taxon>
        <taxon>Fusarium</taxon>
        <taxon>Fusarium tricinctum species complex</taxon>
    </lineage>
</organism>
<dbReference type="InterPro" id="IPR038765">
    <property type="entry name" value="Papain-like_cys_pep_sf"/>
</dbReference>
<feature type="compositionally biased region" description="Low complexity" evidence="6">
    <location>
        <begin position="748"/>
        <end position="762"/>
    </location>
</feature>
<feature type="compositionally biased region" description="Polar residues" evidence="6">
    <location>
        <begin position="914"/>
        <end position="923"/>
    </location>
</feature>
<evidence type="ECO:0000313" key="9">
    <source>
        <dbReference type="Proteomes" id="UP001489902"/>
    </source>
</evidence>
<dbReference type="Proteomes" id="UP001489902">
    <property type="component" value="Chromosome 3"/>
</dbReference>
<evidence type="ECO:0000256" key="5">
    <source>
        <dbReference type="ARBA" id="ARBA00022801"/>
    </source>
</evidence>
<proteinExistence type="inferred from homology"/>
<evidence type="ECO:0000256" key="3">
    <source>
        <dbReference type="ARBA" id="ARBA00022670"/>
    </source>
</evidence>
<dbReference type="InterPro" id="IPR057501">
    <property type="entry name" value="DeUb_enz_PH"/>
</dbReference>
<dbReference type="SUPFAM" id="SSF54001">
    <property type="entry name" value="Cysteine proteinases"/>
    <property type="match status" value="1"/>
</dbReference>
<dbReference type="Pfam" id="PF25424">
    <property type="entry name" value="PH_35"/>
    <property type="match status" value="1"/>
</dbReference>
<evidence type="ECO:0000256" key="1">
    <source>
        <dbReference type="ARBA" id="ARBA00005234"/>
    </source>
</evidence>
<feature type="domain" description="Ubiquitin-like protease family profile" evidence="7">
    <location>
        <begin position="524"/>
        <end position="701"/>
    </location>
</feature>
<reference evidence="8 9" key="1">
    <citation type="submission" date="2024-04" db="EMBL/GenBank/DDBJ databases">
        <title>Complete genome sequence of Fusarium acuminatum.</title>
        <authorList>
            <person name="Lan B."/>
        </authorList>
    </citation>
    <scope>NUCLEOTIDE SEQUENCE [LARGE SCALE GENOMIC DNA]</scope>
    <source>
        <strain evidence="8">1A</strain>
    </source>
</reference>
<keyword evidence="5" id="KW-0378">Hydrolase</keyword>
<dbReference type="Pfam" id="PF02902">
    <property type="entry name" value="Peptidase_C48"/>
    <property type="match status" value="1"/>
</dbReference>
<feature type="compositionally biased region" description="Polar residues" evidence="6">
    <location>
        <begin position="790"/>
        <end position="799"/>
    </location>
</feature>
<name>A0ABZ2WUT2_9HYPO</name>
<evidence type="ECO:0000256" key="6">
    <source>
        <dbReference type="SAM" id="MobiDB-lite"/>
    </source>
</evidence>
<feature type="compositionally biased region" description="Basic and acidic residues" evidence="6">
    <location>
        <begin position="722"/>
        <end position="738"/>
    </location>
</feature>
<evidence type="ECO:0000259" key="7">
    <source>
        <dbReference type="PROSITE" id="PS50600"/>
    </source>
</evidence>
<evidence type="ECO:0000256" key="2">
    <source>
        <dbReference type="ARBA" id="ARBA00022553"/>
    </source>
</evidence>
<dbReference type="PROSITE" id="PS50600">
    <property type="entry name" value="ULP_PROTEASE"/>
    <property type="match status" value="1"/>
</dbReference>
<keyword evidence="2" id="KW-0597">Phosphoprotein</keyword>
<feature type="region of interest" description="Disordered" evidence="6">
    <location>
        <begin position="1"/>
        <end position="66"/>
    </location>
</feature>
<comment type="similarity">
    <text evidence="1">Belongs to the peptidase C48 family.</text>
</comment>
<feature type="compositionally biased region" description="Polar residues" evidence="6">
    <location>
        <begin position="99"/>
        <end position="114"/>
    </location>
</feature>
<dbReference type="PANTHER" id="PTHR46896:SF3">
    <property type="entry name" value="FI06413P-RELATED"/>
    <property type="match status" value="1"/>
</dbReference>
<feature type="region of interest" description="Disordered" evidence="6">
    <location>
        <begin position="193"/>
        <end position="273"/>
    </location>
</feature>
<gene>
    <name evidence="8" type="ORF">QYS62_005556</name>
</gene>
<dbReference type="Gene3D" id="3.40.395.10">
    <property type="entry name" value="Adenoviral Proteinase, Chain A"/>
    <property type="match status" value="1"/>
</dbReference>
<keyword evidence="3" id="KW-0645">Protease</keyword>
<evidence type="ECO:0000313" key="8">
    <source>
        <dbReference type="EMBL" id="WZH44532.1"/>
    </source>
</evidence>
<feature type="region of interest" description="Disordered" evidence="6">
    <location>
        <begin position="90"/>
        <end position="179"/>
    </location>
</feature>